<proteinExistence type="predicted"/>
<protein>
    <submittedName>
        <fullName evidence="2">Uncharacterized protein</fullName>
    </submittedName>
</protein>
<feature type="region of interest" description="Disordered" evidence="1">
    <location>
        <begin position="32"/>
        <end position="61"/>
    </location>
</feature>
<sequence length="61" mass="6993">MPSLAGIRSDYRRWEAIGSRGRGRVCRRREQGDGIERGRIERGQEGQGMDWQGGNGRNWDC</sequence>
<accession>A0A0A9AWL5</accession>
<organism evidence="2">
    <name type="scientific">Arundo donax</name>
    <name type="common">Giant reed</name>
    <name type="synonym">Donax arundinaceus</name>
    <dbReference type="NCBI Taxonomy" id="35708"/>
    <lineage>
        <taxon>Eukaryota</taxon>
        <taxon>Viridiplantae</taxon>
        <taxon>Streptophyta</taxon>
        <taxon>Embryophyta</taxon>
        <taxon>Tracheophyta</taxon>
        <taxon>Spermatophyta</taxon>
        <taxon>Magnoliopsida</taxon>
        <taxon>Liliopsida</taxon>
        <taxon>Poales</taxon>
        <taxon>Poaceae</taxon>
        <taxon>PACMAD clade</taxon>
        <taxon>Arundinoideae</taxon>
        <taxon>Arundineae</taxon>
        <taxon>Arundo</taxon>
    </lineage>
</organism>
<reference evidence="2" key="1">
    <citation type="submission" date="2014-09" db="EMBL/GenBank/DDBJ databases">
        <authorList>
            <person name="Magalhaes I.L.F."/>
            <person name="Oliveira U."/>
            <person name="Santos F.R."/>
            <person name="Vidigal T.H.D.A."/>
            <person name="Brescovit A.D."/>
            <person name="Santos A.J."/>
        </authorList>
    </citation>
    <scope>NUCLEOTIDE SEQUENCE</scope>
    <source>
        <tissue evidence="2">Shoot tissue taken approximately 20 cm above the soil surface</tissue>
    </source>
</reference>
<evidence type="ECO:0000256" key="1">
    <source>
        <dbReference type="SAM" id="MobiDB-lite"/>
    </source>
</evidence>
<evidence type="ECO:0000313" key="2">
    <source>
        <dbReference type="EMBL" id="JAD54268.1"/>
    </source>
</evidence>
<dbReference type="AlphaFoldDB" id="A0A0A9AWL5"/>
<feature type="compositionally biased region" description="Gly residues" evidence="1">
    <location>
        <begin position="51"/>
        <end position="61"/>
    </location>
</feature>
<dbReference type="EMBL" id="GBRH01243627">
    <property type="protein sequence ID" value="JAD54268.1"/>
    <property type="molecule type" value="Transcribed_RNA"/>
</dbReference>
<name>A0A0A9AWL5_ARUDO</name>
<reference evidence="2" key="2">
    <citation type="journal article" date="2015" name="Data Brief">
        <title>Shoot transcriptome of the giant reed, Arundo donax.</title>
        <authorList>
            <person name="Barrero R.A."/>
            <person name="Guerrero F.D."/>
            <person name="Moolhuijzen P."/>
            <person name="Goolsby J.A."/>
            <person name="Tidwell J."/>
            <person name="Bellgard S.E."/>
            <person name="Bellgard M.I."/>
        </authorList>
    </citation>
    <scope>NUCLEOTIDE SEQUENCE</scope>
    <source>
        <tissue evidence="2">Shoot tissue taken approximately 20 cm above the soil surface</tissue>
    </source>
</reference>
<feature type="compositionally biased region" description="Basic and acidic residues" evidence="1">
    <location>
        <begin position="32"/>
        <end position="44"/>
    </location>
</feature>